<gene>
    <name evidence="1" type="ORF">GCM10011514_32900</name>
</gene>
<comment type="caution">
    <text evidence="1">The sequence shown here is derived from an EMBL/GenBank/DDBJ whole genome shotgun (WGS) entry which is preliminary data.</text>
</comment>
<reference evidence="1" key="1">
    <citation type="journal article" date="2014" name="Int. J. Syst. Evol. Microbiol.">
        <title>Complete genome sequence of Corynebacterium casei LMG S-19264T (=DSM 44701T), isolated from a smear-ripened cheese.</title>
        <authorList>
            <consortium name="US DOE Joint Genome Institute (JGI-PGF)"/>
            <person name="Walter F."/>
            <person name="Albersmeier A."/>
            <person name="Kalinowski J."/>
            <person name="Ruckert C."/>
        </authorList>
    </citation>
    <scope>NUCLEOTIDE SEQUENCE</scope>
    <source>
        <strain evidence="1">CGMCC 1.15958</strain>
    </source>
</reference>
<dbReference type="Proteomes" id="UP000609064">
    <property type="component" value="Unassembled WGS sequence"/>
</dbReference>
<evidence type="ECO:0008006" key="3">
    <source>
        <dbReference type="Google" id="ProtNLM"/>
    </source>
</evidence>
<dbReference type="InterPro" id="IPR011990">
    <property type="entry name" value="TPR-like_helical_dom_sf"/>
</dbReference>
<accession>A0A916YXQ3</accession>
<evidence type="ECO:0000313" key="1">
    <source>
        <dbReference type="EMBL" id="GGD66299.1"/>
    </source>
</evidence>
<dbReference type="SUPFAM" id="SSF48452">
    <property type="entry name" value="TPR-like"/>
    <property type="match status" value="1"/>
</dbReference>
<dbReference type="EMBL" id="BMKK01000006">
    <property type="protein sequence ID" value="GGD66299.1"/>
    <property type="molecule type" value="Genomic_DNA"/>
</dbReference>
<organism evidence="1 2">
    <name type="scientific">Emticicia aquatilis</name>
    <dbReference type="NCBI Taxonomy" id="1537369"/>
    <lineage>
        <taxon>Bacteria</taxon>
        <taxon>Pseudomonadati</taxon>
        <taxon>Bacteroidota</taxon>
        <taxon>Cytophagia</taxon>
        <taxon>Cytophagales</taxon>
        <taxon>Leadbetterellaceae</taxon>
        <taxon>Emticicia</taxon>
    </lineage>
</organism>
<evidence type="ECO:0000313" key="2">
    <source>
        <dbReference type="Proteomes" id="UP000609064"/>
    </source>
</evidence>
<dbReference type="RefSeq" id="WP_188767445.1">
    <property type="nucleotide sequence ID" value="NZ_BMKK01000006.1"/>
</dbReference>
<keyword evidence="2" id="KW-1185">Reference proteome</keyword>
<name>A0A916YXQ3_9BACT</name>
<proteinExistence type="predicted"/>
<dbReference type="AlphaFoldDB" id="A0A916YXQ3"/>
<sequence>MKKKLLILFIIFYTTNVFSQDLYNFENTKKFAEYLAKSGQYDLATREFERLTFMSPDNDTLKTSLLSMYRRSGKYDEALIRGKQLYPELTTMSASSAVEYGRTLLLKSEYKSAKTFWDANLKLSAADKTILSATSDILQDNYKSANELLQTVKPEDHRLAANYKDLAEQAMAIKRKSPAVAGIMSAIIPGTGRMYVKDWKDGIVSLFFVGTMAVQSVRGFNKSGVKSTRGWIYGGIGFGFYLGNIYGSVVSAKGYNKKSHLGIRTKIENLFNSYY</sequence>
<protein>
    <recommendedName>
        <fullName evidence="3">Tetratricopeptide repeat protein</fullName>
    </recommendedName>
</protein>
<dbReference type="Gene3D" id="1.25.40.10">
    <property type="entry name" value="Tetratricopeptide repeat domain"/>
    <property type="match status" value="1"/>
</dbReference>
<reference evidence="1" key="2">
    <citation type="submission" date="2020-09" db="EMBL/GenBank/DDBJ databases">
        <authorList>
            <person name="Sun Q."/>
            <person name="Zhou Y."/>
        </authorList>
    </citation>
    <scope>NUCLEOTIDE SEQUENCE</scope>
    <source>
        <strain evidence="1">CGMCC 1.15958</strain>
    </source>
</reference>